<reference evidence="3 4" key="1">
    <citation type="submission" date="2020-07" db="EMBL/GenBank/DDBJ databases">
        <authorList>
            <person name="Maaloum M."/>
        </authorList>
    </citation>
    <scope>NUCLEOTIDE SEQUENCE [LARGE SCALE GENOMIC DNA]</scope>
    <source>
        <strain evidence="3 4">GCS-AN-3</strain>
    </source>
</reference>
<dbReference type="GO" id="GO:0016020">
    <property type="term" value="C:membrane"/>
    <property type="evidence" value="ECO:0007669"/>
    <property type="project" value="InterPro"/>
</dbReference>
<dbReference type="GO" id="GO:0008137">
    <property type="term" value="F:NADH dehydrogenase (ubiquinone) activity"/>
    <property type="evidence" value="ECO:0007669"/>
    <property type="project" value="InterPro"/>
</dbReference>
<dbReference type="GO" id="GO:0051536">
    <property type="term" value="F:iron-sulfur cluster binding"/>
    <property type="evidence" value="ECO:0007669"/>
    <property type="project" value="InterPro"/>
</dbReference>
<feature type="domain" description="2Fe-2S ferredoxin-type" evidence="2">
    <location>
        <begin position="11"/>
        <end position="89"/>
    </location>
</feature>
<dbReference type="Proteomes" id="UP000589716">
    <property type="component" value="Unassembled WGS sequence"/>
</dbReference>
<protein>
    <submittedName>
        <fullName evidence="3">(2Fe-2S)-binding protein</fullName>
    </submittedName>
</protein>
<dbReference type="SUPFAM" id="SSF54292">
    <property type="entry name" value="2Fe-2S ferredoxin-like"/>
    <property type="match status" value="1"/>
</dbReference>
<evidence type="ECO:0000256" key="1">
    <source>
        <dbReference type="SAM" id="MobiDB-lite"/>
    </source>
</evidence>
<dbReference type="PROSITE" id="PS51085">
    <property type="entry name" value="2FE2S_FER_2"/>
    <property type="match status" value="1"/>
</dbReference>
<dbReference type="Pfam" id="PF13510">
    <property type="entry name" value="Fer2_4"/>
    <property type="match status" value="1"/>
</dbReference>
<dbReference type="EMBL" id="JACCKX010000001">
    <property type="protein sequence ID" value="NZA02588.1"/>
    <property type="molecule type" value="Genomic_DNA"/>
</dbReference>
<dbReference type="AlphaFoldDB" id="A0A853IYE1"/>
<dbReference type="InterPro" id="IPR036010">
    <property type="entry name" value="2Fe-2S_ferredoxin-like_sf"/>
</dbReference>
<dbReference type="GO" id="GO:0042773">
    <property type="term" value="P:ATP synthesis coupled electron transport"/>
    <property type="evidence" value="ECO:0007669"/>
    <property type="project" value="InterPro"/>
</dbReference>
<evidence type="ECO:0000313" key="3">
    <source>
        <dbReference type="EMBL" id="NZA02588.1"/>
    </source>
</evidence>
<dbReference type="InterPro" id="IPR000283">
    <property type="entry name" value="NADH_UbQ_OxRdtase_75kDa_su_CS"/>
</dbReference>
<evidence type="ECO:0000313" key="4">
    <source>
        <dbReference type="Proteomes" id="UP000589716"/>
    </source>
</evidence>
<dbReference type="InterPro" id="IPR001041">
    <property type="entry name" value="2Fe-2S_ferredoxin-type"/>
</dbReference>
<dbReference type="CDD" id="cd00207">
    <property type="entry name" value="fer2"/>
    <property type="match status" value="1"/>
</dbReference>
<dbReference type="Gene3D" id="3.10.20.740">
    <property type="match status" value="1"/>
</dbReference>
<organism evidence="3 4">
    <name type="scientific">Ottowia beijingensis</name>
    <dbReference type="NCBI Taxonomy" id="1207057"/>
    <lineage>
        <taxon>Bacteria</taxon>
        <taxon>Pseudomonadati</taxon>
        <taxon>Pseudomonadota</taxon>
        <taxon>Betaproteobacteria</taxon>
        <taxon>Burkholderiales</taxon>
        <taxon>Comamonadaceae</taxon>
        <taxon>Ottowia</taxon>
    </lineage>
</organism>
<evidence type="ECO:0000259" key="2">
    <source>
        <dbReference type="PROSITE" id="PS51085"/>
    </source>
</evidence>
<name>A0A853IYE1_9BURK</name>
<keyword evidence="4" id="KW-1185">Reference proteome</keyword>
<dbReference type="PROSITE" id="PS00641">
    <property type="entry name" value="COMPLEX1_75K_1"/>
    <property type="match status" value="1"/>
</dbReference>
<comment type="caution">
    <text evidence="3">The sequence shown here is derived from an EMBL/GenBank/DDBJ whole genome shotgun (WGS) entry which is preliminary data.</text>
</comment>
<feature type="region of interest" description="Disordered" evidence="1">
    <location>
        <begin position="131"/>
        <end position="214"/>
    </location>
</feature>
<proteinExistence type="predicted"/>
<sequence>MNAPLKPPALASVAFELDGRPVEAFEGETILKAAERHGVEIPRLCYTDGLRADGNCRACVVEIEGERVLAPSCCRAVQPGMKVKATSERARKSQNLVVEMLMAEMPEAGFKWNDDEAPSPLGKAGMGAIHVGRGRAAGPTPTLPSGGGHHPNPLPRAGEGQQPQARTSRLPARMPPLPPGGRARVRARPPSASTANSAPGPIAWASRYAPRCKP</sequence>
<accession>A0A853IYE1</accession>
<gene>
    <name evidence="3" type="ORF">H0I39_13920</name>
</gene>